<feature type="transmembrane region" description="Helical" evidence="1">
    <location>
        <begin position="162"/>
        <end position="182"/>
    </location>
</feature>
<feature type="transmembrane region" description="Helical" evidence="1">
    <location>
        <begin position="44"/>
        <end position="65"/>
    </location>
</feature>
<feature type="transmembrane region" description="Helical" evidence="1">
    <location>
        <begin position="194"/>
        <end position="215"/>
    </location>
</feature>
<proteinExistence type="predicted"/>
<feature type="transmembrane region" description="Helical" evidence="1">
    <location>
        <begin position="77"/>
        <end position="97"/>
    </location>
</feature>
<name>A0ABV9LZI8_9ALTE</name>
<evidence type="ECO:0000313" key="4">
    <source>
        <dbReference type="Proteomes" id="UP001595897"/>
    </source>
</evidence>
<dbReference type="RefSeq" id="WP_382408762.1">
    <property type="nucleotide sequence ID" value="NZ_JBHSGU010000005.1"/>
</dbReference>
<keyword evidence="1" id="KW-0472">Membrane</keyword>
<feature type="transmembrane region" description="Helical" evidence="1">
    <location>
        <begin position="139"/>
        <end position="156"/>
    </location>
</feature>
<protein>
    <submittedName>
        <fullName evidence="3">VanZ family protein</fullName>
    </submittedName>
</protein>
<comment type="caution">
    <text evidence="3">The sequence shown here is derived from an EMBL/GenBank/DDBJ whole genome shotgun (WGS) entry which is preliminary data.</text>
</comment>
<gene>
    <name evidence="3" type="ORF">ACFO4O_11810</name>
</gene>
<evidence type="ECO:0000256" key="1">
    <source>
        <dbReference type="SAM" id="Phobius"/>
    </source>
</evidence>
<reference evidence="4" key="1">
    <citation type="journal article" date="2019" name="Int. J. Syst. Evol. Microbiol.">
        <title>The Global Catalogue of Microorganisms (GCM) 10K type strain sequencing project: providing services to taxonomists for standard genome sequencing and annotation.</title>
        <authorList>
            <consortium name="The Broad Institute Genomics Platform"/>
            <consortium name="The Broad Institute Genome Sequencing Center for Infectious Disease"/>
            <person name="Wu L."/>
            <person name="Ma J."/>
        </authorList>
    </citation>
    <scope>NUCLEOTIDE SEQUENCE [LARGE SCALE GENOMIC DNA]</scope>
    <source>
        <strain evidence="4">KACC 12507</strain>
    </source>
</reference>
<evidence type="ECO:0000313" key="3">
    <source>
        <dbReference type="EMBL" id="MFC4700848.1"/>
    </source>
</evidence>
<evidence type="ECO:0000259" key="2">
    <source>
        <dbReference type="Pfam" id="PF04892"/>
    </source>
</evidence>
<accession>A0ABV9LZI8</accession>
<keyword evidence="1" id="KW-0812">Transmembrane</keyword>
<keyword evidence="4" id="KW-1185">Reference proteome</keyword>
<dbReference type="InterPro" id="IPR006976">
    <property type="entry name" value="VanZ-like"/>
</dbReference>
<feature type="transmembrane region" description="Helical" evidence="1">
    <location>
        <begin position="357"/>
        <end position="375"/>
    </location>
</feature>
<keyword evidence="1" id="KW-1133">Transmembrane helix</keyword>
<feature type="transmembrane region" description="Helical" evidence="1">
    <location>
        <begin position="252"/>
        <end position="271"/>
    </location>
</feature>
<feature type="transmembrane region" description="Helical" evidence="1">
    <location>
        <begin position="103"/>
        <end position="127"/>
    </location>
</feature>
<feature type="domain" description="VanZ-like" evidence="2">
    <location>
        <begin position="25"/>
        <end position="123"/>
    </location>
</feature>
<feature type="transmembrane region" description="Helical" evidence="1">
    <location>
        <begin position="327"/>
        <end position="345"/>
    </location>
</feature>
<organism evidence="3 4">
    <name type="scientific">Glaciecola siphonariae</name>
    <dbReference type="NCBI Taxonomy" id="521012"/>
    <lineage>
        <taxon>Bacteria</taxon>
        <taxon>Pseudomonadati</taxon>
        <taxon>Pseudomonadota</taxon>
        <taxon>Gammaproteobacteria</taxon>
        <taxon>Alteromonadales</taxon>
        <taxon>Alteromonadaceae</taxon>
        <taxon>Glaciecola</taxon>
    </lineage>
</organism>
<sequence length="381" mass="42614">MMHARRNNGLLNEIAIYFALIAFVITLSPFTFQFNEIQSFSWSFRSFDAFSNLFLLFPIGACIGLKPSSANLKQALWCLLLGFLLSVIIEVLQLFLLERTSQYWDLICNALSALLGWFIGALLRLLFSKREDANVGSQLLMCAVLSIGISLLVRMISEQAVLLVSAANILLIVLGSFTIALLIKNQRFKNQEFLALRAFVACFAFNIVFIFRLFAAEPASFILISLLSASVCLVFTQWFIKAQHTLFKNIRSLGVLLAVSSLCGLMAWEIYEYTITCAVTCIDKANAVTKAASQLQGGKFVIKQLFSLFTLVFLVKYWTYKTNNQKVQWGTAVIAGILSLVHAIWSVESGFTDMSLYAFYACLAVVLVASFFTSLKQLNRI</sequence>
<feature type="transmembrane region" description="Helical" evidence="1">
    <location>
        <begin position="300"/>
        <end position="320"/>
    </location>
</feature>
<feature type="transmembrane region" description="Helical" evidence="1">
    <location>
        <begin position="12"/>
        <end position="32"/>
    </location>
</feature>
<dbReference type="Proteomes" id="UP001595897">
    <property type="component" value="Unassembled WGS sequence"/>
</dbReference>
<feature type="transmembrane region" description="Helical" evidence="1">
    <location>
        <begin position="221"/>
        <end position="240"/>
    </location>
</feature>
<dbReference type="Pfam" id="PF04892">
    <property type="entry name" value="VanZ"/>
    <property type="match status" value="1"/>
</dbReference>
<dbReference type="EMBL" id="JBHSGU010000005">
    <property type="protein sequence ID" value="MFC4700848.1"/>
    <property type="molecule type" value="Genomic_DNA"/>
</dbReference>